<comment type="caution">
    <text evidence="3">The sequence shown here is derived from an EMBL/GenBank/DDBJ whole genome shotgun (WGS) entry which is preliminary data.</text>
</comment>
<dbReference type="AlphaFoldDB" id="A0A2T0W9N8"/>
<dbReference type="EMBL" id="PVTO01000004">
    <property type="protein sequence ID" value="PRY83429.1"/>
    <property type="molecule type" value="Genomic_DNA"/>
</dbReference>
<reference evidence="3 4" key="1">
    <citation type="submission" date="2018-03" db="EMBL/GenBank/DDBJ databases">
        <title>Genomic Encyclopedia of Archaeal and Bacterial Type Strains, Phase II (KMG-II): from individual species to whole genera.</title>
        <authorList>
            <person name="Goeker M."/>
        </authorList>
    </citation>
    <scope>NUCLEOTIDE SEQUENCE [LARGE SCALE GENOMIC DNA]</scope>
    <source>
        <strain evidence="3 4">DSM 13175</strain>
    </source>
</reference>
<keyword evidence="4" id="KW-1185">Reference proteome</keyword>
<protein>
    <recommendedName>
        <fullName evidence="5">DNA primase</fullName>
    </recommendedName>
</protein>
<evidence type="ECO:0000313" key="4">
    <source>
        <dbReference type="Proteomes" id="UP000238205"/>
    </source>
</evidence>
<feature type="compositionally biased region" description="Acidic residues" evidence="1">
    <location>
        <begin position="37"/>
        <end position="73"/>
    </location>
</feature>
<proteinExistence type="predicted"/>
<keyword evidence="2" id="KW-0732">Signal</keyword>
<dbReference type="PROSITE" id="PS51257">
    <property type="entry name" value="PROKAR_LIPOPROTEIN"/>
    <property type="match status" value="1"/>
</dbReference>
<dbReference type="Proteomes" id="UP000238205">
    <property type="component" value="Unassembled WGS sequence"/>
</dbReference>
<dbReference type="RefSeq" id="WP_106191324.1">
    <property type="nucleotide sequence ID" value="NZ_PVTO01000004.1"/>
</dbReference>
<evidence type="ECO:0000256" key="1">
    <source>
        <dbReference type="SAM" id="MobiDB-lite"/>
    </source>
</evidence>
<feature type="chain" id="PRO_5039356080" description="DNA primase" evidence="2">
    <location>
        <begin position="20"/>
        <end position="73"/>
    </location>
</feature>
<feature type="signal peptide" evidence="2">
    <location>
        <begin position="1"/>
        <end position="19"/>
    </location>
</feature>
<evidence type="ECO:0000256" key="2">
    <source>
        <dbReference type="SAM" id="SignalP"/>
    </source>
</evidence>
<gene>
    <name evidence="3" type="ORF">CLV38_10435</name>
</gene>
<feature type="region of interest" description="Disordered" evidence="1">
    <location>
        <begin position="24"/>
        <end position="73"/>
    </location>
</feature>
<sequence length="73" mass="7643">MNKLAKLTALTMTAGMLLAACGDANDDVDETLPGTEEPADDGMDDGLEDDGMDDGLEDDGLEDDMDDDTDDDA</sequence>
<evidence type="ECO:0008006" key="5">
    <source>
        <dbReference type="Google" id="ProtNLM"/>
    </source>
</evidence>
<evidence type="ECO:0000313" key="3">
    <source>
        <dbReference type="EMBL" id="PRY83429.1"/>
    </source>
</evidence>
<organism evidence="3 4">
    <name type="scientific">Alkalibacterium olivapovliticus</name>
    <dbReference type="NCBI Taxonomy" id="99907"/>
    <lineage>
        <taxon>Bacteria</taxon>
        <taxon>Bacillati</taxon>
        <taxon>Bacillota</taxon>
        <taxon>Bacilli</taxon>
        <taxon>Lactobacillales</taxon>
        <taxon>Carnobacteriaceae</taxon>
        <taxon>Alkalibacterium</taxon>
    </lineage>
</organism>
<accession>A0A2T0W9N8</accession>
<name>A0A2T0W9N8_9LACT</name>